<gene>
    <name evidence="1" type="ORF">GCM10011487_57690</name>
</gene>
<sequence>MADWLKAAETKQLRESIDWHLANVADDRALRDRLEGMAATRRFQALAWYWAPRLYKRSRAVFLPFIQQHFAEHFSDPDNNRWDAIAWSGDVAASLDPWLVELEERGEVRLFRRLYEWKHRKSVGWGLNAEVWRKDLLQRFKDASAARRSQVLQMFESHAELDEPAALELYRIDAELAEPFILKHLPRRWFGDEAKRRLWSGLADLATQRGRSDFYFKLYRQQIALDTWQRDTMELCANIPDPNALVAALEQRHPEGAWQGLGKQFHKLLELRGRDAVPYVRKHLRHIFSWRGNDGYAEIVALAKKQQWQDVWAAVIVTCGNPNQYNEAVREVLKDNSVSDAERVRRLSMLSGVSSEWNGLGWGLARVQQLDEANALEIYERYPAMVRQTFKSHVTPAWSDDYYRLFERAWDRGDEELADYLASRYVTRSYFSKKTKSNINEQVAEKFVALKLGDEDFARRAANVLTLVPAYSIFDYNRLVRENRLARLLFERSVKSFLGSPAAVRDLVEGGEVHVQQLAYRVLASKDERAQELARDNLDILIGTLLRPLHRRTRFAAFGALVNAATNLECARRVLGKARSAFALPDRRYPKEQLVGLIAKILARYPELGGPREQRVIYRRAG</sequence>
<keyword evidence="2" id="KW-1185">Reference proteome</keyword>
<dbReference type="AlphaFoldDB" id="A0A829YKP3"/>
<proteinExistence type="predicted"/>
<dbReference type="Proteomes" id="UP000445000">
    <property type="component" value="Unassembled WGS sequence"/>
</dbReference>
<reference evidence="2" key="1">
    <citation type="submission" date="2020-01" db="EMBL/GenBank/DDBJ databases">
        <title>'Steroidobacter agaridevorans' sp. nov., agar-degrading bacteria isolated from rhizosphere soils.</title>
        <authorList>
            <person name="Ikenaga M."/>
            <person name="Kataoka M."/>
            <person name="Murouchi A."/>
            <person name="Katsuragi S."/>
            <person name="Sakai M."/>
        </authorList>
    </citation>
    <scope>NUCLEOTIDE SEQUENCE [LARGE SCALE GENOMIC DNA]</scope>
    <source>
        <strain evidence="2">YU21-B</strain>
    </source>
</reference>
<organism evidence="1 2">
    <name type="scientific">Steroidobacter agaridevorans</name>
    <dbReference type="NCBI Taxonomy" id="2695856"/>
    <lineage>
        <taxon>Bacteria</taxon>
        <taxon>Pseudomonadati</taxon>
        <taxon>Pseudomonadota</taxon>
        <taxon>Gammaproteobacteria</taxon>
        <taxon>Steroidobacterales</taxon>
        <taxon>Steroidobacteraceae</taxon>
        <taxon>Steroidobacter</taxon>
    </lineage>
</organism>
<dbReference type="RefSeq" id="WP_161815397.1">
    <property type="nucleotide sequence ID" value="NZ_BLJN01000007.1"/>
</dbReference>
<name>A0A829YKP3_9GAMM</name>
<evidence type="ECO:0000313" key="1">
    <source>
        <dbReference type="EMBL" id="GFE83769.1"/>
    </source>
</evidence>
<accession>A0A829YKP3</accession>
<dbReference type="EMBL" id="BLJN01000007">
    <property type="protein sequence ID" value="GFE83769.1"/>
    <property type="molecule type" value="Genomic_DNA"/>
</dbReference>
<comment type="caution">
    <text evidence="1">The sequence shown here is derived from an EMBL/GenBank/DDBJ whole genome shotgun (WGS) entry which is preliminary data.</text>
</comment>
<protein>
    <submittedName>
        <fullName evidence="1">Uncharacterized protein</fullName>
    </submittedName>
</protein>
<evidence type="ECO:0000313" key="2">
    <source>
        <dbReference type="Proteomes" id="UP000445000"/>
    </source>
</evidence>